<dbReference type="AlphaFoldDB" id="A0AAV9VE16"/>
<evidence type="ECO:0000259" key="1">
    <source>
        <dbReference type="Pfam" id="PF06985"/>
    </source>
</evidence>
<comment type="caution">
    <text evidence="2">The sequence shown here is derived from an EMBL/GenBank/DDBJ whole genome shotgun (WGS) entry which is preliminary data.</text>
</comment>
<name>A0AAV9VE16_9PEZI</name>
<reference evidence="2 3" key="1">
    <citation type="submission" date="2019-10" db="EMBL/GenBank/DDBJ databases">
        <authorList>
            <person name="Palmer J.M."/>
        </authorList>
    </citation>
    <scope>NUCLEOTIDE SEQUENCE [LARGE SCALE GENOMIC DNA]</scope>
    <source>
        <strain evidence="2 3">TWF730</strain>
    </source>
</reference>
<dbReference type="EMBL" id="JAVHNS010000003">
    <property type="protein sequence ID" value="KAK6360054.1"/>
    <property type="molecule type" value="Genomic_DNA"/>
</dbReference>
<keyword evidence="3" id="KW-1185">Reference proteome</keyword>
<gene>
    <name evidence="2" type="ORF">TWF730_006208</name>
</gene>
<proteinExistence type="predicted"/>
<dbReference type="Proteomes" id="UP001373714">
    <property type="component" value="Unassembled WGS sequence"/>
</dbReference>
<dbReference type="InterPro" id="IPR010730">
    <property type="entry name" value="HET"/>
</dbReference>
<feature type="domain" description="Heterokaryon incompatibility" evidence="1">
    <location>
        <begin position="78"/>
        <end position="182"/>
    </location>
</feature>
<dbReference type="PANTHER" id="PTHR24148:SF64">
    <property type="entry name" value="HETEROKARYON INCOMPATIBILITY DOMAIN-CONTAINING PROTEIN"/>
    <property type="match status" value="1"/>
</dbReference>
<dbReference type="Pfam" id="PF06985">
    <property type="entry name" value="HET"/>
    <property type="match status" value="1"/>
</dbReference>
<organism evidence="2 3">
    <name type="scientific">Orbilia blumenaviensis</name>
    <dbReference type="NCBI Taxonomy" id="1796055"/>
    <lineage>
        <taxon>Eukaryota</taxon>
        <taxon>Fungi</taxon>
        <taxon>Dikarya</taxon>
        <taxon>Ascomycota</taxon>
        <taxon>Pezizomycotina</taxon>
        <taxon>Orbiliomycetes</taxon>
        <taxon>Orbiliales</taxon>
        <taxon>Orbiliaceae</taxon>
        <taxon>Orbilia</taxon>
    </lineage>
</organism>
<dbReference type="InterPro" id="IPR052895">
    <property type="entry name" value="HetReg/Transcr_Mod"/>
</dbReference>
<sequence>MPPPQKTTSVLPTKQVIFSWKPSDGVDFSYNGRGKSGAFRVISVNKLLQGEIEIWEYKDIKWAQKDKLRQIVRAGFMYTAISHVWDAASDVKADLTESKQKGTAIDIETNSNEKQTISMEGLQDVAYAVKKSTMLGGASFLWLDLLCLDQPNSKDKLGQICLMADIYKHSKSVVVMIGGVGSVHGVENPTGWIDRAWTLQEAVLNRKYTYAYVKWESTYPNPVSEIKGGRSWRLEFIKKRNTADLCLIDIRELLDMADAKLKNGPRIRVVDGMTPRAGDVPRRALRAAMSNDIGVRYTGMWRSLFLRTSSRPVDVIYSAMGCFRRPINPGTVARLEIVPVDPYLYNRSPMYVFNDFCRKMATQKLSGLSFLAIGGVEGNDIPYQDQSFLPMFPHTEGANQFSSNTPPVLTFSGISEWVGFHVADSPYYIAKTDVVFMTHSYPHVVNGALTQRMRAKAAIGSMTGSLYYWASDNKLERVKKGNVMALHVGTIGDMRSKDPAIRFPSSRPNLKGYEYLLFLEYHRQDSRWNIIGNGSFRPNKKWSISSHQRSVFTMGSGAQTHLRLWKTTARNWIDTRRSKLSQNSYGILPVRYFEPPKIEDLSIMWFGKKHQLPRNGPGFRRCVVDVDIKGFTKEGIVREFADKRAVQVVACKSTRPPPTAKIDNRAPQVRELGVYRMPFSFDGWTKNITLLHSKDGLPGILVPQNKNKVTYWVQIWFGRNMMYLLVKNYKNARRQYWDMTPIPYGPADGRTLNKAYGTFEGEM</sequence>
<accession>A0AAV9VE16</accession>
<dbReference type="PANTHER" id="PTHR24148">
    <property type="entry name" value="ANKYRIN REPEAT DOMAIN-CONTAINING PROTEIN 39 HOMOLOG-RELATED"/>
    <property type="match status" value="1"/>
</dbReference>
<protein>
    <recommendedName>
        <fullName evidence="1">Heterokaryon incompatibility domain-containing protein</fullName>
    </recommendedName>
</protein>
<evidence type="ECO:0000313" key="3">
    <source>
        <dbReference type="Proteomes" id="UP001373714"/>
    </source>
</evidence>
<evidence type="ECO:0000313" key="2">
    <source>
        <dbReference type="EMBL" id="KAK6360054.1"/>
    </source>
</evidence>